<evidence type="ECO:0000313" key="1">
    <source>
        <dbReference type="EMBL" id="CAF0700632.1"/>
    </source>
</evidence>
<dbReference type="Proteomes" id="UP000663859">
    <property type="component" value="Unassembled WGS sequence"/>
</dbReference>
<proteinExistence type="predicted"/>
<gene>
    <name evidence="1" type="ORF">MPNT_390011</name>
</gene>
<evidence type="ECO:0000313" key="2">
    <source>
        <dbReference type="Proteomes" id="UP000663859"/>
    </source>
</evidence>
<reference evidence="1" key="1">
    <citation type="submission" date="2021-02" db="EMBL/GenBank/DDBJ databases">
        <authorList>
            <person name="Cremers G."/>
            <person name="Picone N."/>
        </authorList>
    </citation>
    <scope>NUCLEOTIDE SEQUENCE</scope>
    <source>
        <strain evidence="1">PQ17</strain>
    </source>
</reference>
<protein>
    <submittedName>
        <fullName evidence="1">Uncharacterized protein</fullName>
    </submittedName>
</protein>
<keyword evidence="2" id="KW-1185">Reference proteome</keyword>
<comment type="caution">
    <text evidence="1">The sequence shown here is derived from an EMBL/GenBank/DDBJ whole genome shotgun (WGS) entry which is preliminary data.</text>
</comment>
<dbReference type="EMBL" id="CAJNOB010000033">
    <property type="protein sequence ID" value="CAF0700632.1"/>
    <property type="molecule type" value="Genomic_DNA"/>
</dbReference>
<name>A0A8J2BN07_9BACT</name>
<dbReference type="AlphaFoldDB" id="A0A8J2BN07"/>
<sequence length="40" mass="4152">MARLGTAPPLQKAAGIPIAMIDELPRPVGCHLATSLEPSQ</sequence>
<organism evidence="1 2">
    <name type="scientific">Candidatus Methylacidithermus pantelleriae</name>
    <dbReference type="NCBI Taxonomy" id="2744239"/>
    <lineage>
        <taxon>Bacteria</taxon>
        <taxon>Pseudomonadati</taxon>
        <taxon>Verrucomicrobiota</taxon>
        <taxon>Methylacidiphilae</taxon>
        <taxon>Methylacidiphilales</taxon>
        <taxon>Methylacidiphilaceae</taxon>
        <taxon>Candidatus Methylacidithermus</taxon>
    </lineage>
</organism>
<accession>A0A8J2BN07</accession>